<comment type="subcellular location">
    <subcellularLocation>
        <location evidence="1">Membrane</location>
    </subcellularLocation>
</comment>
<keyword evidence="4 5" id="KW-0472">Membrane</keyword>
<dbReference type="InterPro" id="IPR050307">
    <property type="entry name" value="Sterol_Desaturase_Related"/>
</dbReference>
<evidence type="ECO:0000256" key="2">
    <source>
        <dbReference type="ARBA" id="ARBA00022692"/>
    </source>
</evidence>
<evidence type="ECO:0000313" key="7">
    <source>
        <dbReference type="EMBL" id="ATQ70468.1"/>
    </source>
</evidence>
<dbReference type="KEGG" id="mtw:CQW49_17790"/>
<dbReference type="STRING" id="595536.GCA_000178815_01621"/>
<accession>A0A2D2D631</accession>
<organism evidence="7 8">
    <name type="scientific">Methylosinus trichosporium (strain ATCC 35070 / NCIMB 11131 / UNIQEM 75 / OB3b)</name>
    <dbReference type="NCBI Taxonomy" id="595536"/>
    <lineage>
        <taxon>Bacteria</taxon>
        <taxon>Pseudomonadati</taxon>
        <taxon>Pseudomonadota</taxon>
        <taxon>Alphaproteobacteria</taxon>
        <taxon>Hyphomicrobiales</taxon>
        <taxon>Methylocystaceae</taxon>
        <taxon>Methylosinus</taxon>
    </lineage>
</organism>
<gene>
    <name evidence="7" type="ORF">CQW49_17790</name>
</gene>
<keyword evidence="2 5" id="KW-0812">Transmembrane</keyword>
<dbReference type="EMBL" id="CP023737">
    <property type="protein sequence ID" value="ATQ70468.1"/>
    <property type="molecule type" value="Genomic_DNA"/>
</dbReference>
<reference evidence="8" key="1">
    <citation type="submission" date="2017-10" db="EMBL/GenBank/DDBJ databases">
        <title>Completed PacBio SMRT sequence of Methylosinus trichosporium OB3b reveals presence of a third large plasmid.</title>
        <authorList>
            <person name="Charles T.C."/>
            <person name="Lynch M.D.J."/>
            <person name="Heil J.R."/>
            <person name="Cheng J."/>
        </authorList>
    </citation>
    <scope>NUCLEOTIDE SEQUENCE [LARGE SCALE GENOMIC DNA]</scope>
    <source>
        <strain evidence="8">OB3b</strain>
    </source>
</reference>
<dbReference type="RefSeq" id="WP_003610311.1">
    <property type="nucleotide sequence ID" value="NZ_ADVE02000001.1"/>
</dbReference>
<evidence type="ECO:0000256" key="3">
    <source>
        <dbReference type="ARBA" id="ARBA00022989"/>
    </source>
</evidence>
<dbReference type="AlphaFoldDB" id="A0A2D2D631"/>
<feature type="transmembrane region" description="Helical" evidence="5">
    <location>
        <begin position="12"/>
        <end position="34"/>
    </location>
</feature>
<evidence type="ECO:0000256" key="1">
    <source>
        <dbReference type="ARBA" id="ARBA00004370"/>
    </source>
</evidence>
<dbReference type="PANTHER" id="PTHR11863">
    <property type="entry name" value="STEROL DESATURASE"/>
    <property type="match status" value="1"/>
</dbReference>
<name>A0A2D2D631_METT3</name>
<sequence>MSFDPLAVALPLSLLAWLVHMIAFHGVGLAFEWCDRTRRLARFKTRDLDRLSYRRLLPRVLLNQTAILLPAMLATQYFGLAFVGSSELSLAGAALLLAAMGVGHDIVQYASHRLMHHPALMRPLGHTLHHTTGASKAISACYQSAPDFFLEITLPYLLPLVLVGGGGSNMLFHLVVPCLGAFGGLYEHSGYDFGVAFRDPAASGWRRRLNAVLDHLTSSIAHGNHHTRGNVSFSDGFGSPGLCDTIFRTRWDLVPERARQRVREEMA</sequence>
<proteinExistence type="predicted"/>
<dbReference type="GO" id="GO:0008610">
    <property type="term" value="P:lipid biosynthetic process"/>
    <property type="evidence" value="ECO:0007669"/>
    <property type="project" value="InterPro"/>
</dbReference>
<evidence type="ECO:0000313" key="8">
    <source>
        <dbReference type="Proteomes" id="UP000230709"/>
    </source>
</evidence>
<dbReference type="GO" id="GO:0016020">
    <property type="term" value="C:membrane"/>
    <property type="evidence" value="ECO:0007669"/>
    <property type="project" value="UniProtKB-SubCell"/>
</dbReference>
<evidence type="ECO:0000259" key="6">
    <source>
        <dbReference type="Pfam" id="PF04116"/>
    </source>
</evidence>
<dbReference type="Proteomes" id="UP000230709">
    <property type="component" value="Chromosome"/>
</dbReference>
<evidence type="ECO:0000256" key="4">
    <source>
        <dbReference type="ARBA" id="ARBA00023136"/>
    </source>
</evidence>
<keyword evidence="3 5" id="KW-1133">Transmembrane helix</keyword>
<feature type="domain" description="Fatty acid hydroxylase" evidence="6">
    <location>
        <begin position="99"/>
        <end position="249"/>
    </location>
</feature>
<evidence type="ECO:0000256" key="5">
    <source>
        <dbReference type="SAM" id="Phobius"/>
    </source>
</evidence>
<keyword evidence="8" id="KW-1185">Reference proteome</keyword>
<feature type="transmembrane region" description="Helical" evidence="5">
    <location>
        <begin position="60"/>
        <end position="82"/>
    </location>
</feature>
<dbReference type="GO" id="GO:0005506">
    <property type="term" value="F:iron ion binding"/>
    <property type="evidence" value="ECO:0007669"/>
    <property type="project" value="InterPro"/>
</dbReference>
<dbReference type="GO" id="GO:0016491">
    <property type="term" value="F:oxidoreductase activity"/>
    <property type="evidence" value="ECO:0007669"/>
    <property type="project" value="InterPro"/>
</dbReference>
<dbReference type="Pfam" id="PF04116">
    <property type="entry name" value="FA_hydroxylase"/>
    <property type="match status" value="1"/>
</dbReference>
<dbReference type="InterPro" id="IPR006694">
    <property type="entry name" value="Fatty_acid_hydroxylase"/>
</dbReference>
<protein>
    <submittedName>
        <fullName evidence="7">Fatty acid hydroxylase</fullName>
    </submittedName>
</protein>